<dbReference type="RefSeq" id="WP_168862007.1">
    <property type="nucleotide sequence ID" value="NZ_CP051204.2"/>
</dbReference>
<keyword evidence="1" id="KW-1133">Transmembrane helix</keyword>
<accession>A0ABX6LNV9</accession>
<evidence type="ECO:0000256" key="1">
    <source>
        <dbReference type="SAM" id="Phobius"/>
    </source>
</evidence>
<dbReference type="Proteomes" id="UP000503144">
    <property type="component" value="Chromosome"/>
</dbReference>
<reference evidence="2" key="1">
    <citation type="submission" date="2020-09" db="EMBL/GenBank/DDBJ databases">
        <authorList>
            <person name="Kittiwongwattana C."/>
        </authorList>
    </citation>
    <scope>NUCLEOTIDE SEQUENCE</scope>
    <source>
        <strain evidence="2">1303</strain>
    </source>
</reference>
<name>A0ABX6LNV9_9BACT</name>
<feature type="transmembrane region" description="Helical" evidence="1">
    <location>
        <begin position="65"/>
        <end position="83"/>
    </location>
</feature>
<gene>
    <name evidence="2" type="ORF">HF324_29115</name>
</gene>
<feature type="transmembrane region" description="Helical" evidence="1">
    <location>
        <begin position="12"/>
        <end position="31"/>
    </location>
</feature>
<organism evidence="2 3">
    <name type="scientific">Chitinophaga oryzae</name>
    <dbReference type="NCBI Taxonomy" id="2725414"/>
    <lineage>
        <taxon>Bacteria</taxon>
        <taxon>Pseudomonadati</taxon>
        <taxon>Bacteroidota</taxon>
        <taxon>Chitinophagia</taxon>
        <taxon>Chitinophagales</taxon>
        <taxon>Chitinophagaceae</taxon>
        <taxon>Chitinophaga</taxon>
    </lineage>
</organism>
<evidence type="ECO:0000313" key="3">
    <source>
        <dbReference type="Proteomes" id="UP000503144"/>
    </source>
</evidence>
<feature type="transmembrane region" description="Helical" evidence="1">
    <location>
        <begin position="37"/>
        <end position="58"/>
    </location>
</feature>
<keyword evidence="3" id="KW-1185">Reference proteome</keyword>
<protein>
    <submittedName>
        <fullName evidence="2">Uncharacterized protein</fullName>
    </submittedName>
</protein>
<proteinExistence type="predicted"/>
<sequence>MLHGSLSFKKHGFKCGISAMISSGGILLLWFETEEHYLVPDTLFLAPLLLAVSFYLTIFGREETMLFFVMVSSFGLPLAFTRFRKLLLSQRV</sequence>
<keyword evidence="1" id="KW-0472">Membrane</keyword>
<dbReference type="EMBL" id="CP051204">
    <property type="protein sequence ID" value="QJB41688.1"/>
    <property type="molecule type" value="Genomic_DNA"/>
</dbReference>
<keyword evidence="1" id="KW-0812">Transmembrane</keyword>
<evidence type="ECO:0000313" key="2">
    <source>
        <dbReference type="EMBL" id="QJB41688.1"/>
    </source>
</evidence>